<organism evidence="6 7">
    <name type="scientific">Svornostia abyssi</name>
    <dbReference type="NCBI Taxonomy" id="2898438"/>
    <lineage>
        <taxon>Bacteria</taxon>
        <taxon>Bacillati</taxon>
        <taxon>Actinomycetota</taxon>
        <taxon>Thermoleophilia</taxon>
        <taxon>Solirubrobacterales</taxon>
        <taxon>Baekduiaceae</taxon>
        <taxon>Svornostia</taxon>
    </lineage>
</organism>
<feature type="compositionally biased region" description="Low complexity" evidence="4">
    <location>
        <begin position="277"/>
        <end position="294"/>
    </location>
</feature>
<dbReference type="InterPro" id="IPR036388">
    <property type="entry name" value="WH-like_DNA-bd_sf"/>
</dbReference>
<evidence type="ECO:0000313" key="7">
    <source>
        <dbReference type="Proteomes" id="UP001058860"/>
    </source>
</evidence>
<dbReference type="PROSITE" id="PS00622">
    <property type="entry name" value="HTH_LUXR_1"/>
    <property type="match status" value="1"/>
</dbReference>
<reference evidence="7" key="1">
    <citation type="submission" date="2021-11" db="EMBL/GenBank/DDBJ databases">
        <title>Cultivation dependent microbiological survey of springs from the worlds oldest radium mine currently devoted to the extraction of radon-saturated water.</title>
        <authorList>
            <person name="Kapinusova G."/>
            <person name="Smrhova T."/>
            <person name="Strejcek M."/>
            <person name="Suman J."/>
            <person name="Jani K."/>
            <person name="Pajer P."/>
            <person name="Uhlik O."/>
        </authorList>
    </citation>
    <scope>NUCLEOTIDE SEQUENCE [LARGE SCALE GENOMIC DNA]</scope>
    <source>
        <strain evidence="7">J379</strain>
    </source>
</reference>
<dbReference type="Gene3D" id="1.10.10.10">
    <property type="entry name" value="Winged helix-like DNA-binding domain superfamily/Winged helix DNA-binding domain"/>
    <property type="match status" value="1"/>
</dbReference>
<dbReference type="Pfam" id="PF00196">
    <property type="entry name" value="GerE"/>
    <property type="match status" value="1"/>
</dbReference>
<dbReference type="CDD" id="cd06170">
    <property type="entry name" value="LuxR_C_like"/>
    <property type="match status" value="1"/>
</dbReference>
<keyword evidence="7" id="KW-1185">Reference proteome</keyword>
<evidence type="ECO:0000313" key="6">
    <source>
        <dbReference type="EMBL" id="UUY05943.1"/>
    </source>
</evidence>
<proteinExistence type="predicted"/>
<gene>
    <name evidence="6" type="ORF">LRS13_10620</name>
</gene>
<dbReference type="SUPFAM" id="SSF55781">
    <property type="entry name" value="GAF domain-like"/>
    <property type="match status" value="1"/>
</dbReference>
<evidence type="ECO:0000256" key="2">
    <source>
        <dbReference type="ARBA" id="ARBA00023125"/>
    </source>
</evidence>
<evidence type="ECO:0000259" key="5">
    <source>
        <dbReference type="PROSITE" id="PS50043"/>
    </source>
</evidence>
<feature type="domain" description="HTH luxR-type" evidence="5">
    <location>
        <begin position="208"/>
        <end position="273"/>
    </location>
</feature>
<feature type="region of interest" description="Disordered" evidence="4">
    <location>
        <begin position="269"/>
        <end position="294"/>
    </location>
</feature>
<dbReference type="EMBL" id="CP088295">
    <property type="protein sequence ID" value="UUY05943.1"/>
    <property type="molecule type" value="Genomic_DNA"/>
</dbReference>
<evidence type="ECO:0000256" key="4">
    <source>
        <dbReference type="SAM" id="MobiDB-lite"/>
    </source>
</evidence>
<dbReference type="PANTHER" id="PTHR44688:SF16">
    <property type="entry name" value="DNA-BINDING TRANSCRIPTIONAL ACTIVATOR DEVR_DOSR"/>
    <property type="match status" value="1"/>
</dbReference>
<keyword evidence="1" id="KW-0805">Transcription regulation</keyword>
<dbReference type="RefSeq" id="WP_353866381.1">
    <property type="nucleotide sequence ID" value="NZ_CP088295.1"/>
</dbReference>
<dbReference type="Gene3D" id="3.30.450.40">
    <property type="match status" value="1"/>
</dbReference>
<dbReference type="PANTHER" id="PTHR44688">
    <property type="entry name" value="DNA-BINDING TRANSCRIPTIONAL ACTIVATOR DEVR_DOSR"/>
    <property type="match status" value="1"/>
</dbReference>
<protein>
    <submittedName>
        <fullName evidence="6">Helix-turn-helix transcriptional regulator</fullName>
    </submittedName>
</protein>
<dbReference type="PROSITE" id="PS50043">
    <property type="entry name" value="HTH_LUXR_2"/>
    <property type="match status" value="1"/>
</dbReference>
<dbReference type="InterPro" id="IPR000792">
    <property type="entry name" value="Tscrpt_reg_LuxR_C"/>
</dbReference>
<sequence>MRVRDALHRVQAAQSTAGVLQLGLTEVCCTLGFRRAALSRINGQHLILEHVHIAGDPRAASRLHDQVGALRIAIASLPREARATSSGEGILVETAKDADVPHQLAAIIGRGPYVAAPIHQHGGVRWFIHADDRQTGARMTEADRDSLWAFAEGLAYALESRAVLEHQRAQRAKIYDLVMAAERAVLSLSSCGGPANLRAMTGDRGSASAEVRSVLTAREIEVLELMAVGATNRDIAQELVISQGTVKTHAASILRKLGAHTRAEAVSHYLGGSPGRPETAPSASSETAARFSRA</sequence>
<accession>A0ABY5PMK9</accession>
<dbReference type="InterPro" id="IPR029016">
    <property type="entry name" value="GAF-like_dom_sf"/>
</dbReference>
<dbReference type="PRINTS" id="PR00038">
    <property type="entry name" value="HTHLUXR"/>
</dbReference>
<keyword evidence="3" id="KW-0804">Transcription</keyword>
<evidence type="ECO:0000256" key="3">
    <source>
        <dbReference type="ARBA" id="ARBA00023163"/>
    </source>
</evidence>
<dbReference type="InterPro" id="IPR016032">
    <property type="entry name" value="Sig_transdc_resp-reg_C-effctor"/>
</dbReference>
<evidence type="ECO:0000256" key="1">
    <source>
        <dbReference type="ARBA" id="ARBA00023015"/>
    </source>
</evidence>
<dbReference type="Proteomes" id="UP001058860">
    <property type="component" value="Chromosome"/>
</dbReference>
<name>A0ABY5PMK9_9ACTN</name>
<keyword evidence="2" id="KW-0238">DNA-binding</keyword>
<dbReference type="SUPFAM" id="SSF46894">
    <property type="entry name" value="C-terminal effector domain of the bipartite response regulators"/>
    <property type="match status" value="1"/>
</dbReference>
<dbReference type="SMART" id="SM00421">
    <property type="entry name" value="HTH_LUXR"/>
    <property type="match status" value="1"/>
</dbReference>